<dbReference type="RefSeq" id="WP_203760436.1">
    <property type="nucleotide sequence ID" value="NZ_BAAABO010000025.1"/>
</dbReference>
<gene>
    <name evidence="1" type="ORF">Ade02nite_11290</name>
</gene>
<comment type="caution">
    <text evidence="1">The sequence shown here is derived from an EMBL/GenBank/DDBJ whole genome shotgun (WGS) entry which is preliminary data.</text>
</comment>
<accession>A0ABQ3XXM9</accession>
<reference evidence="1 2" key="1">
    <citation type="submission" date="2021-01" db="EMBL/GenBank/DDBJ databases">
        <title>Whole genome shotgun sequence of Actinoplanes deccanensis NBRC 13994.</title>
        <authorList>
            <person name="Komaki H."/>
            <person name="Tamura T."/>
        </authorList>
    </citation>
    <scope>NUCLEOTIDE SEQUENCE [LARGE SCALE GENOMIC DNA]</scope>
    <source>
        <strain evidence="1 2">NBRC 13994</strain>
    </source>
</reference>
<protein>
    <submittedName>
        <fullName evidence="1">Uncharacterized protein</fullName>
    </submittedName>
</protein>
<dbReference type="EMBL" id="BOMI01000016">
    <property type="protein sequence ID" value="GID72488.1"/>
    <property type="molecule type" value="Genomic_DNA"/>
</dbReference>
<keyword evidence="2" id="KW-1185">Reference proteome</keyword>
<dbReference type="Proteomes" id="UP000609879">
    <property type="component" value="Unassembled WGS sequence"/>
</dbReference>
<evidence type="ECO:0000313" key="1">
    <source>
        <dbReference type="EMBL" id="GID72488.1"/>
    </source>
</evidence>
<organism evidence="1 2">
    <name type="scientific">Paractinoplanes deccanensis</name>
    <dbReference type="NCBI Taxonomy" id="113561"/>
    <lineage>
        <taxon>Bacteria</taxon>
        <taxon>Bacillati</taxon>
        <taxon>Actinomycetota</taxon>
        <taxon>Actinomycetes</taxon>
        <taxon>Micromonosporales</taxon>
        <taxon>Micromonosporaceae</taxon>
        <taxon>Paractinoplanes</taxon>
    </lineage>
</organism>
<proteinExistence type="predicted"/>
<name>A0ABQ3XXM9_9ACTN</name>
<sequence>MDATQSNDTMADSAPLGRIAAVKAQYPNAYEPWSALDDTRLAAGYKSGLDFDALGAQFGRQPSAVKSRLQKIALERLRNGEI</sequence>
<evidence type="ECO:0000313" key="2">
    <source>
        <dbReference type="Proteomes" id="UP000609879"/>
    </source>
</evidence>